<evidence type="ECO:0000256" key="2">
    <source>
        <dbReference type="SAM" id="SignalP"/>
    </source>
</evidence>
<feature type="transmembrane region" description="Helical" evidence="1">
    <location>
        <begin position="105"/>
        <end position="125"/>
    </location>
</feature>
<keyword evidence="1" id="KW-0812">Transmembrane</keyword>
<dbReference type="Pfam" id="PF18895">
    <property type="entry name" value="T4SS_pilin"/>
    <property type="match status" value="1"/>
</dbReference>
<evidence type="ECO:0000256" key="1">
    <source>
        <dbReference type="SAM" id="Phobius"/>
    </source>
</evidence>
<organism evidence="3 4">
    <name type="scientific">Candidatus Doudnabacteria bacterium RIFCSPHIGHO2_01_FULL_50_11</name>
    <dbReference type="NCBI Taxonomy" id="1817828"/>
    <lineage>
        <taxon>Bacteria</taxon>
        <taxon>Candidatus Doudnaibacteriota</taxon>
    </lineage>
</organism>
<dbReference type="Proteomes" id="UP000178377">
    <property type="component" value="Unassembled WGS sequence"/>
</dbReference>
<reference evidence="3 4" key="1">
    <citation type="journal article" date="2016" name="Nat. Commun.">
        <title>Thousands of microbial genomes shed light on interconnected biogeochemical processes in an aquifer system.</title>
        <authorList>
            <person name="Anantharaman K."/>
            <person name="Brown C.T."/>
            <person name="Hug L.A."/>
            <person name="Sharon I."/>
            <person name="Castelle C.J."/>
            <person name="Probst A.J."/>
            <person name="Thomas B.C."/>
            <person name="Singh A."/>
            <person name="Wilkins M.J."/>
            <person name="Karaoz U."/>
            <person name="Brodie E.L."/>
            <person name="Williams K.H."/>
            <person name="Hubbard S.S."/>
            <person name="Banfield J.F."/>
        </authorList>
    </citation>
    <scope>NUCLEOTIDE SEQUENCE [LARGE SCALE GENOMIC DNA]</scope>
</reference>
<feature type="transmembrane region" description="Helical" evidence="1">
    <location>
        <begin position="35"/>
        <end position="55"/>
    </location>
</feature>
<keyword evidence="1" id="KW-1133">Transmembrane helix</keyword>
<dbReference type="EMBL" id="MFEO01000018">
    <property type="protein sequence ID" value="OGE89652.1"/>
    <property type="molecule type" value="Genomic_DNA"/>
</dbReference>
<feature type="signal peptide" evidence="2">
    <location>
        <begin position="1"/>
        <end position="25"/>
    </location>
</feature>
<proteinExistence type="predicted"/>
<keyword evidence="2" id="KW-0732">Signal</keyword>
<feature type="transmembrane region" description="Helical" evidence="1">
    <location>
        <begin position="62"/>
        <end position="85"/>
    </location>
</feature>
<name>A0A1F5PJ04_9BACT</name>
<dbReference type="AlphaFoldDB" id="A0A1F5PJ04"/>
<comment type="caution">
    <text evidence="3">The sequence shown here is derived from an EMBL/GenBank/DDBJ whole genome shotgun (WGS) entry which is preliminary data.</text>
</comment>
<evidence type="ECO:0000313" key="4">
    <source>
        <dbReference type="Proteomes" id="UP000178377"/>
    </source>
</evidence>
<dbReference type="InterPro" id="IPR043993">
    <property type="entry name" value="T4SS_pilin"/>
</dbReference>
<gene>
    <name evidence="3" type="ORF">A2722_02275</name>
</gene>
<feature type="chain" id="PRO_5009520394" evidence="2">
    <location>
        <begin position="26"/>
        <end position="130"/>
    </location>
</feature>
<accession>A0A1F5PJ04</accession>
<protein>
    <submittedName>
        <fullName evidence="3">Uncharacterized protein</fullName>
    </submittedName>
</protein>
<dbReference type="STRING" id="1817828.A2722_02275"/>
<evidence type="ECO:0000313" key="3">
    <source>
        <dbReference type="EMBL" id="OGE89652.1"/>
    </source>
</evidence>
<keyword evidence="1" id="KW-0472">Membrane</keyword>
<sequence>MKFNSSMVKAFAIVSLLALPAVAFAQLNLNAPANAGFFTNFFGCTATAGTGGTTICILQKVLLFLLAIAFIVAVIFLVVGGFRYIVSQGNEDSLEKAKGTITNAIIGIVVIVLAYIILQLIFGVVQTGTA</sequence>